<dbReference type="EMBL" id="VYZN01000026">
    <property type="protein sequence ID" value="KAE9535285.1"/>
    <property type="molecule type" value="Genomic_DNA"/>
</dbReference>
<accession>A0A6G0TN77</accession>
<proteinExistence type="predicted"/>
<comment type="caution">
    <text evidence="1">The sequence shown here is derived from an EMBL/GenBank/DDBJ whole genome shotgun (WGS) entry which is preliminary data.</text>
</comment>
<keyword evidence="2" id="KW-1185">Reference proteome</keyword>
<evidence type="ECO:0000313" key="1">
    <source>
        <dbReference type="EMBL" id="KAE9535285.1"/>
    </source>
</evidence>
<dbReference type="Proteomes" id="UP000475862">
    <property type="component" value="Unassembled WGS sequence"/>
</dbReference>
<evidence type="ECO:0000313" key="2">
    <source>
        <dbReference type="Proteomes" id="UP000475862"/>
    </source>
</evidence>
<gene>
    <name evidence="1" type="ORF">AGLY_008018</name>
</gene>
<protein>
    <submittedName>
        <fullName evidence="1">Uncharacterized protein</fullName>
    </submittedName>
</protein>
<organism evidence="1 2">
    <name type="scientific">Aphis glycines</name>
    <name type="common">Soybean aphid</name>
    <dbReference type="NCBI Taxonomy" id="307491"/>
    <lineage>
        <taxon>Eukaryota</taxon>
        <taxon>Metazoa</taxon>
        <taxon>Ecdysozoa</taxon>
        <taxon>Arthropoda</taxon>
        <taxon>Hexapoda</taxon>
        <taxon>Insecta</taxon>
        <taxon>Pterygota</taxon>
        <taxon>Neoptera</taxon>
        <taxon>Paraneoptera</taxon>
        <taxon>Hemiptera</taxon>
        <taxon>Sternorrhyncha</taxon>
        <taxon>Aphidomorpha</taxon>
        <taxon>Aphidoidea</taxon>
        <taxon>Aphididae</taxon>
        <taxon>Aphidini</taxon>
        <taxon>Aphis</taxon>
        <taxon>Aphis</taxon>
    </lineage>
</organism>
<reference evidence="1 2" key="1">
    <citation type="submission" date="2019-08" db="EMBL/GenBank/DDBJ databases">
        <title>The genome of the soybean aphid Biotype 1, its phylome, world population structure and adaptation to the North American continent.</title>
        <authorList>
            <person name="Giordano R."/>
            <person name="Donthu R.K."/>
            <person name="Hernandez A.G."/>
            <person name="Wright C.L."/>
            <person name="Zimin A.V."/>
        </authorList>
    </citation>
    <scope>NUCLEOTIDE SEQUENCE [LARGE SCALE GENOMIC DNA]</scope>
    <source>
        <tissue evidence="1">Whole aphids</tissue>
    </source>
</reference>
<sequence length="177" mass="20078">MNCFMKLIAFIDTSCCIDSIVCITCFAVKEIIFSYCGNERSGLICVGLDLCTSAIYLIVKTSLGKSLGGLDFKISRTPLKALAKNFFSDSFENISITDVNYLIVIMFNHYLEFKILNLVKLKKRSSIFIGPKKFYRRFKKSQNILKIKSCKFKNTNADKLSANNKQMANAMLIFSDH</sequence>
<name>A0A6G0TN77_APHGL</name>
<dbReference type="AlphaFoldDB" id="A0A6G0TN77"/>